<comment type="subcellular location">
    <subcellularLocation>
        <location evidence="1">Membrane</location>
        <topology evidence="1">Multi-pass membrane protein</topology>
    </subcellularLocation>
</comment>
<sequence>MSLDGGRRLSTKYLLRATLDSREDDTADAGMKSKASDRDGHELNAVATEMIADGHSSSSAGFADFTEMPDEPVYRVYKRRFFGLIQLILLNIVVSWDWLTFSPVSNSASQYFGVSESAINWFSTGFLFAFVIISPLVIYTLNQGGPKTSIIVASVLVFIGNWIRYAGTRASGGVFGVVMAGQMIIGLAQPFVLSAPTRYSNLWFSDSGRVSATAVASLANPLGGALAQLITPFWATDVSGIPSMVLYTAILSTVASLPSFFLPASPPTPPSAIAADNRLSLRQALHELPTNASFYLVFIPFSVYVGQFNAVSSLLNQIFEPYGFSETDAGIAGAILIVVGLVASAIVSPIVDRTKKYLPVIKICVPTVAASYLVLIWMPATRTVIGPYIVCAVLGAASFSLLPCALEYLVLITHPVSPEISSTLCWTGGQLLGAIFILIMDALKGAPGEPEGSMKRALIFEAVIAWVVVPLPLMLGYWIFKRTGLVRLRSVESRVST</sequence>
<dbReference type="GO" id="GO:0016020">
    <property type="term" value="C:membrane"/>
    <property type="evidence" value="ECO:0007669"/>
    <property type="project" value="UniProtKB-SubCell"/>
</dbReference>
<dbReference type="OrthoDB" id="422206at2759"/>
<protein>
    <recommendedName>
        <fullName evidence="8">Major facilitator superfamily (MFS) profile domain-containing protein</fullName>
    </recommendedName>
</protein>
<dbReference type="Proteomes" id="UP000192596">
    <property type="component" value="Unassembled WGS sequence"/>
</dbReference>
<evidence type="ECO:0000256" key="2">
    <source>
        <dbReference type="ARBA" id="ARBA00022692"/>
    </source>
</evidence>
<evidence type="ECO:0000256" key="4">
    <source>
        <dbReference type="ARBA" id="ARBA00023136"/>
    </source>
</evidence>
<dbReference type="Gene3D" id="1.20.1250.20">
    <property type="entry name" value="MFS general substrate transporter like domains"/>
    <property type="match status" value="2"/>
</dbReference>
<evidence type="ECO:0008006" key="8">
    <source>
        <dbReference type="Google" id="ProtNLM"/>
    </source>
</evidence>
<feature type="transmembrane region" description="Helical" evidence="5">
    <location>
        <begin position="292"/>
        <end position="311"/>
    </location>
</feature>
<dbReference type="EMBL" id="NAJO01000003">
    <property type="protein sequence ID" value="OQO13456.1"/>
    <property type="molecule type" value="Genomic_DNA"/>
</dbReference>
<gene>
    <name evidence="6" type="ORF">B0A48_01684</name>
</gene>
<accession>A0A1V8TQ00</accession>
<evidence type="ECO:0000313" key="7">
    <source>
        <dbReference type="Proteomes" id="UP000192596"/>
    </source>
</evidence>
<feature type="transmembrane region" description="Helical" evidence="5">
    <location>
        <begin position="214"/>
        <end position="235"/>
    </location>
</feature>
<dbReference type="PANTHER" id="PTHR10924:SF6">
    <property type="entry name" value="SOLUTE CARRIER FAMILY 49 MEMBER A3"/>
    <property type="match status" value="1"/>
</dbReference>
<evidence type="ECO:0000256" key="5">
    <source>
        <dbReference type="SAM" id="Phobius"/>
    </source>
</evidence>
<feature type="transmembrane region" description="Helical" evidence="5">
    <location>
        <begin position="363"/>
        <end position="380"/>
    </location>
</feature>
<dbReference type="Pfam" id="PF07690">
    <property type="entry name" value="MFS_1"/>
    <property type="match status" value="1"/>
</dbReference>
<dbReference type="InterPro" id="IPR011701">
    <property type="entry name" value="MFS"/>
</dbReference>
<keyword evidence="3 5" id="KW-1133">Transmembrane helix</keyword>
<comment type="caution">
    <text evidence="6">The sequence shown here is derived from an EMBL/GenBank/DDBJ whole genome shotgun (WGS) entry which is preliminary data.</text>
</comment>
<dbReference type="STRING" id="1507870.A0A1V8TQ00"/>
<proteinExistence type="predicted"/>
<evidence type="ECO:0000256" key="3">
    <source>
        <dbReference type="ARBA" id="ARBA00022989"/>
    </source>
</evidence>
<organism evidence="6 7">
    <name type="scientific">Cryoendolithus antarcticus</name>
    <dbReference type="NCBI Taxonomy" id="1507870"/>
    <lineage>
        <taxon>Eukaryota</taxon>
        <taxon>Fungi</taxon>
        <taxon>Dikarya</taxon>
        <taxon>Ascomycota</taxon>
        <taxon>Pezizomycotina</taxon>
        <taxon>Dothideomycetes</taxon>
        <taxon>Dothideomycetidae</taxon>
        <taxon>Cladosporiales</taxon>
        <taxon>Cladosporiaceae</taxon>
        <taxon>Cryoendolithus</taxon>
    </lineage>
</organism>
<keyword evidence="2 5" id="KW-0812">Transmembrane</keyword>
<keyword evidence="7" id="KW-1185">Reference proteome</keyword>
<feature type="transmembrane region" description="Helical" evidence="5">
    <location>
        <begin position="331"/>
        <end position="351"/>
    </location>
</feature>
<dbReference type="GO" id="GO:0022857">
    <property type="term" value="F:transmembrane transporter activity"/>
    <property type="evidence" value="ECO:0007669"/>
    <property type="project" value="InterPro"/>
</dbReference>
<keyword evidence="4 5" id="KW-0472">Membrane</keyword>
<evidence type="ECO:0000313" key="6">
    <source>
        <dbReference type="EMBL" id="OQO13456.1"/>
    </source>
</evidence>
<feature type="transmembrane region" description="Helical" evidence="5">
    <location>
        <begin position="463"/>
        <end position="480"/>
    </location>
</feature>
<feature type="transmembrane region" description="Helical" evidence="5">
    <location>
        <begin position="148"/>
        <end position="167"/>
    </location>
</feature>
<reference evidence="7" key="1">
    <citation type="submission" date="2017-03" db="EMBL/GenBank/DDBJ databases">
        <title>Genomes of endolithic fungi from Antarctica.</title>
        <authorList>
            <person name="Coleine C."/>
            <person name="Masonjones S."/>
            <person name="Stajich J.E."/>
        </authorList>
    </citation>
    <scope>NUCLEOTIDE SEQUENCE [LARGE SCALE GENOMIC DNA]</scope>
    <source>
        <strain evidence="7">CCFEE 5527</strain>
    </source>
</reference>
<dbReference type="InterPro" id="IPR049680">
    <property type="entry name" value="FLVCR1-2_SLC49-like"/>
</dbReference>
<feature type="transmembrane region" description="Helical" evidence="5">
    <location>
        <begin position="81"/>
        <end position="99"/>
    </location>
</feature>
<feature type="transmembrane region" description="Helical" evidence="5">
    <location>
        <begin position="173"/>
        <end position="193"/>
    </location>
</feature>
<name>A0A1V8TQ00_9PEZI</name>
<dbReference type="AlphaFoldDB" id="A0A1V8TQ00"/>
<dbReference type="SUPFAM" id="SSF103473">
    <property type="entry name" value="MFS general substrate transporter"/>
    <property type="match status" value="1"/>
</dbReference>
<feature type="transmembrane region" description="Helical" evidence="5">
    <location>
        <begin position="423"/>
        <end position="443"/>
    </location>
</feature>
<dbReference type="InterPro" id="IPR036259">
    <property type="entry name" value="MFS_trans_sf"/>
</dbReference>
<dbReference type="InParanoid" id="A0A1V8TQ00"/>
<feature type="transmembrane region" description="Helical" evidence="5">
    <location>
        <begin position="119"/>
        <end position="141"/>
    </location>
</feature>
<dbReference type="PANTHER" id="PTHR10924">
    <property type="entry name" value="MAJOR FACILITATOR SUPERFAMILY PROTEIN-RELATED"/>
    <property type="match status" value="1"/>
</dbReference>
<evidence type="ECO:0000256" key="1">
    <source>
        <dbReference type="ARBA" id="ARBA00004141"/>
    </source>
</evidence>
<feature type="transmembrane region" description="Helical" evidence="5">
    <location>
        <begin position="241"/>
        <end position="262"/>
    </location>
</feature>
<feature type="transmembrane region" description="Helical" evidence="5">
    <location>
        <begin position="386"/>
        <end position="411"/>
    </location>
</feature>